<comment type="similarity">
    <text evidence="9">Belongs to the immunoglobulin superfamily. TIM family.</text>
</comment>
<dbReference type="SUPFAM" id="SSF48726">
    <property type="entry name" value="Immunoglobulin"/>
    <property type="match status" value="1"/>
</dbReference>
<feature type="signal peptide" evidence="10">
    <location>
        <begin position="1"/>
        <end position="22"/>
    </location>
</feature>
<dbReference type="AlphaFoldDB" id="A0A8D0GR12"/>
<proteinExistence type="inferred from homology"/>
<protein>
    <recommendedName>
        <fullName evidence="11">Ig-like domain-containing protein</fullName>
    </recommendedName>
</protein>
<keyword evidence="7" id="KW-0325">Glycoprotein</keyword>
<dbReference type="Ensembl" id="ENSSPUT00000010184.1">
    <property type="protein sequence ID" value="ENSSPUP00000009545.1"/>
    <property type="gene ID" value="ENSSPUG00000007417.1"/>
</dbReference>
<dbReference type="InterPro" id="IPR036179">
    <property type="entry name" value="Ig-like_dom_sf"/>
</dbReference>
<comment type="subcellular location">
    <subcellularLocation>
        <location evidence="1">Membrane</location>
        <topology evidence="1">Single-pass type I membrane protein</topology>
    </subcellularLocation>
</comment>
<dbReference type="Pfam" id="PF07686">
    <property type="entry name" value="V-set"/>
    <property type="match status" value="1"/>
</dbReference>
<dbReference type="InterPro" id="IPR013783">
    <property type="entry name" value="Ig-like_fold"/>
</dbReference>
<dbReference type="GO" id="GO:0060097">
    <property type="term" value="P:cytoskeletal rearrangement involved in phagocytosis, engulfment"/>
    <property type="evidence" value="ECO:0007669"/>
    <property type="project" value="TreeGrafter"/>
</dbReference>
<dbReference type="InterPro" id="IPR013106">
    <property type="entry name" value="Ig_V-set"/>
</dbReference>
<evidence type="ECO:0000256" key="1">
    <source>
        <dbReference type="ARBA" id="ARBA00004479"/>
    </source>
</evidence>
<dbReference type="FunFam" id="2.60.40.10:FF:000774">
    <property type="entry name" value="Hepatitis A virus cellular receptor 1"/>
    <property type="match status" value="1"/>
</dbReference>
<dbReference type="Proteomes" id="UP000694392">
    <property type="component" value="Unplaced"/>
</dbReference>
<dbReference type="GeneTree" id="ENSGT00940000161609"/>
<reference evidence="12" key="1">
    <citation type="submission" date="2025-08" db="UniProtKB">
        <authorList>
            <consortium name="Ensembl"/>
        </authorList>
    </citation>
    <scope>IDENTIFICATION</scope>
</reference>
<dbReference type="Gene3D" id="2.60.40.10">
    <property type="entry name" value="Immunoglobulins"/>
    <property type="match status" value="1"/>
</dbReference>
<evidence type="ECO:0000256" key="9">
    <source>
        <dbReference type="ARBA" id="ARBA00038203"/>
    </source>
</evidence>
<evidence type="ECO:0000313" key="13">
    <source>
        <dbReference type="Proteomes" id="UP000694392"/>
    </source>
</evidence>
<sequence length="123" mass="13579">MSSCFCLEWILMVLFTGSSVSGSIVRGIVGQNLTLPCSYSVDYYGTTSMCWGQGACPISKCSMQILWTDGKKVKWNPPQRYQLKGDILKGNVSLTIMNVAEADKGTYCCRVEIPGLFNDEITE</sequence>
<evidence type="ECO:0000256" key="8">
    <source>
        <dbReference type="ARBA" id="ARBA00023319"/>
    </source>
</evidence>
<evidence type="ECO:0000256" key="4">
    <source>
        <dbReference type="ARBA" id="ARBA00022989"/>
    </source>
</evidence>
<evidence type="ECO:0000256" key="3">
    <source>
        <dbReference type="ARBA" id="ARBA00022729"/>
    </source>
</evidence>
<keyword evidence="2" id="KW-0812">Transmembrane</keyword>
<dbReference type="InterPro" id="IPR007110">
    <property type="entry name" value="Ig-like_dom"/>
</dbReference>
<keyword evidence="5" id="KW-0472">Membrane</keyword>
<feature type="domain" description="Ig-like" evidence="11">
    <location>
        <begin position="30"/>
        <end position="123"/>
    </location>
</feature>
<evidence type="ECO:0000256" key="6">
    <source>
        <dbReference type="ARBA" id="ARBA00023157"/>
    </source>
</evidence>
<dbReference type="PROSITE" id="PS50835">
    <property type="entry name" value="IG_LIKE"/>
    <property type="match status" value="1"/>
</dbReference>
<reference evidence="12" key="2">
    <citation type="submission" date="2025-09" db="UniProtKB">
        <authorList>
            <consortium name="Ensembl"/>
        </authorList>
    </citation>
    <scope>IDENTIFICATION</scope>
</reference>
<dbReference type="GO" id="GO:0043277">
    <property type="term" value="P:apoptotic cell clearance"/>
    <property type="evidence" value="ECO:0007669"/>
    <property type="project" value="TreeGrafter"/>
</dbReference>
<dbReference type="PANTHER" id="PTHR46608:SF3">
    <property type="entry name" value="T-CELL IMMUNOGLOBULIN AND MUCIN DOMAIN-CONTAINING PROTEIN 4"/>
    <property type="match status" value="1"/>
</dbReference>
<evidence type="ECO:0000313" key="12">
    <source>
        <dbReference type="Ensembl" id="ENSSPUP00000009545.1"/>
    </source>
</evidence>
<dbReference type="PANTHER" id="PTHR46608">
    <property type="entry name" value="T-CELL IMMUNOGLOBULIN AND MUCIN DOMAIN-CONTAINING PROTEIN 4"/>
    <property type="match status" value="1"/>
</dbReference>
<dbReference type="OMA" id="VIFQKDR"/>
<name>A0A8D0GR12_SPHPU</name>
<keyword evidence="13" id="KW-1185">Reference proteome</keyword>
<evidence type="ECO:0000256" key="7">
    <source>
        <dbReference type="ARBA" id="ARBA00023180"/>
    </source>
</evidence>
<accession>A0A8D0GR12</accession>
<evidence type="ECO:0000256" key="10">
    <source>
        <dbReference type="SAM" id="SignalP"/>
    </source>
</evidence>
<evidence type="ECO:0000259" key="11">
    <source>
        <dbReference type="PROSITE" id="PS50835"/>
    </source>
</evidence>
<keyword evidence="6" id="KW-1015">Disulfide bond</keyword>
<dbReference type="GO" id="GO:0001786">
    <property type="term" value="F:phosphatidylserine binding"/>
    <property type="evidence" value="ECO:0007669"/>
    <property type="project" value="TreeGrafter"/>
</dbReference>
<organism evidence="12 13">
    <name type="scientific">Sphenodon punctatus</name>
    <name type="common">Tuatara</name>
    <name type="synonym">Hatteria punctata</name>
    <dbReference type="NCBI Taxonomy" id="8508"/>
    <lineage>
        <taxon>Eukaryota</taxon>
        <taxon>Metazoa</taxon>
        <taxon>Chordata</taxon>
        <taxon>Craniata</taxon>
        <taxon>Vertebrata</taxon>
        <taxon>Euteleostomi</taxon>
        <taxon>Lepidosauria</taxon>
        <taxon>Sphenodontia</taxon>
        <taxon>Sphenodontidae</taxon>
        <taxon>Sphenodon</taxon>
    </lineage>
</organism>
<evidence type="ECO:0000256" key="2">
    <source>
        <dbReference type="ARBA" id="ARBA00022692"/>
    </source>
</evidence>
<dbReference type="GO" id="GO:0016020">
    <property type="term" value="C:membrane"/>
    <property type="evidence" value="ECO:0007669"/>
    <property type="project" value="UniProtKB-SubCell"/>
</dbReference>
<feature type="chain" id="PRO_5034801045" description="Ig-like domain-containing protein" evidence="10">
    <location>
        <begin position="23"/>
        <end position="123"/>
    </location>
</feature>
<keyword evidence="3 10" id="KW-0732">Signal</keyword>
<dbReference type="InterPro" id="IPR003599">
    <property type="entry name" value="Ig_sub"/>
</dbReference>
<keyword evidence="8" id="KW-0393">Immunoglobulin domain</keyword>
<dbReference type="SMART" id="SM00409">
    <property type="entry name" value="IG"/>
    <property type="match status" value="1"/>
</dbReference>
<keyword evidence="4" id="KW-1133">Transmembrane helix</keyword>
<evidence type="ECO:0000256" key="5">
    <source>
        <dbReference type="ARBA" id="ARBA00023136"/>
    </source>
</evidence>